<dbReference type="InterPro" id="IPR001734">
    <property type="entry name" value="Na/solute_symporter"/>
</dbReference>
<feature type="transmembrane region" description="Helical" evidence="9">
    <location>
        <begin position="317"/>
        <end position="338"/>
    </location>
</feature>
<dbReference type="NCBIfam" id="TIGR00813">
    <property type="entry name" value="sss"/>
    <property type="match status" value="1"/>
</dbReference>
<feature type="transmembrane region" description="Helical" evidence="9">
    <location>
        <begin position="192"/>
        <end position="215"/>
    </location>
</feature>
<keyword evidence="7 9" id="KW-0472">Membrane</keyword>
<evidence type="ECO:0000256" key="9">
    <source>
        <dbReference type="SAM" id="Phobius"/>
    </source>
</evidence>
<feature type="transmembrane region" description="Helical" evidence="9">
    <location>
        <begin position="372"/>
        <end position="389"/>
    </location>
</feature>
<feature type="transmembrane region" description="Helical" evidence="9">
    <location>
        <begin position="395"/>
        <end position="419"/>
    </location>
</feature>
<evidence type="ECO:0000256" key="1">
    <source>
        <dbReference type="ARBA" id="ARBA00004141"/>
    </source>
</evidence>
<keyword evidence="3" id="KW-0813">Transport</keyword>
<feature type="transmembrane region" description="Helical" evidence="9">
    <location>
        <begin position="159"/>
        <end position="180"/>
    </location>
</feature>
<evidence type="ECO:0000256" key="6">
    <source>
        <dbReference type="ARBA" id="ARBA00022989"/>
    </source>
</evidence>
<sequence>MINWPLLTPVLAYLAGVYLLALYSGARMGRSKNFLSEYFIGSRSMGGFVLAMTLVATYTSASSFIGGPGVAYRTGLGWVLLAVIQVPTAWLTLGVLGKKFAIVARRIDAITVNDFLRERYRSPLLVVVASVSLILFFLSAMTAQFIGGARLFETITGLPYLWGLVIFAGTVILYTTVGGFRAVALTDALQGMVMILGTIAMIWGISVSGGGMKAVMGKIAAADPALLTPFGPDNFIAKPFILSFWVLVCFGTVGLPHTVVRCMGYKDSRSMHGAIVIGTFVVSFIMLGMHLCGALGSAVLPGLEVPDSIMPQLAVKVLPPAVAGLFLAGPLAGVMSTIDSQLIQMSSTIVKDLYINYVDPAAAGDERRVKKLSFFSTAVLGAVVFLAAVRPPSLIVWLNLFAFGGMEAAFLWPLVLGLYWRRANAAGALASAVCGVGCYFVMGAWLKNFYGMNVIVPSLIIGLSAFVAVSLLTPPPPADVIDTFWGE</sequence>
<keyword evidence="5 9" id="KW-0812">Transmembrane</keyword>
<feature type="transmembrane region" description="Helical" evidence="9">
    <location>
        <begin position="124"/>
        <end position="147"/>
    </location>
</feature>
<dbReference type="InterPro" id="IPR050277">
    <property type="entry name" value="Sodium:Solute_Symporter"/>
</dbReference>
<comment type="similarity">
    <text evidence="2 8">Belongs to the sodium:solute symporter (SSF) (TC 2.A.21) family.</text>
</comment>
<dbReference type="EMBL" id="ADFP01000028">
    <property type="protein sequence ID" value="EFB91599.1"/>
    <property type="molecule type" value="Genomic_DNA"/>
</dbReference>
<dbReference type="Gene3D" id="1.20.1730.10">
    <property type="entry name" value="Sodium/glucose cotransporter"/>
    <property type="match status" value="1"/>
</dbReference>
<feature type="transmembrane region" description="Helical" evidence="9">
    <location>
        <begin position="6"/>
        <end position="26"/>
    </location>
</feature>
<accession>A0ABP2HWC6</accession>
<evidence type="ECO:0000256" key="8">
    <source>
        <dbReference type="RuleBase" id="RU362091"/>
    </source>
</evidence>
<feature type="transmembrane region" description="Helical" evidence="9">
    <location>
        <begin position="235"/>
        <end position="255"/>
    </location>
</feature>
<reference evidence="10 11" key="1">
    <citation type="submission" date="2009-12" db="EMBL/GenBank/DDBJ databases">
        <authorList>
            <person name="Shrivastava S."/>
            <person name="Madupu R."/>
            <person name="Durkin A.S."/>
            <person name="Torralba M."/>
            <person name="Methe B."/>
            <person name="Sutton G.G."/>
            <person name="Strausberg R.L."/>
            <person name="Nelson K.E."/>
        </authorList>
    </citation>
    <scope>NUCLEOTIDE SEQUENCE [LARGE SCALE GENOMIC DNA]</scope>
    <source>
        <strain evidence="10 11">W5455</strain>
    </source>
</reference>
<dbReference type="InterPro" id="IPR038377">
    <property type="entry name" value="Na/Glc_symporter_sf"/>
</dbReference>
<feature type="transmembrane region" description="Helical" evidence="9">
    <location>
        <begin position="47"/>
        <end position="70"/>
    </location>
</feature>
<comment type="caution">
    <text evidence="10">The sequence shown here is derived from an EMBL/GenBank/DDBJ whole genome shotgun (WGS) entry which is preliminary data.</text>
</comment>
<evidence type="ECO:0000256" key="4">
    <source>
        <dbReference type="ARBA" id="ARBA00022475"/>
    </source>
</evidence>
<keyword evidence="11" id="KW-1185">Reference proteome</keyword>
<dbReference type="NCBIfam" id="TIGR02119">
    <property type="entry name" value="panF"/>
    <property type="match status" value="1"/>
</dbReference>
<keyword evidence="4" id="KW-1003">Cell membrane</keyword>
<dbReference type="PROSITE" id="PS00456">
    <property type="entry name" value="NA_SOLUT_SYMP_1"/>
    <property type="match status" value="1"/>
</dbReference>
<evidence type="ECO:0000256" key="3">
    <source>
        <dbReference type="ARBA" id="ARBA00022448"/>
    </source>
</evidence>
<name>A0ABP2HWC6_9BACT</name>
<feature type="transmembrane region" description="Helical" evidence="9">
    <location>
        <begin position="452"/>
        <end position="472"/>
    </location>
</feature>
<dbReference type="InterPro" id="IPR018212">
    <property type="entry name" value="Na/solute_symporter_CS"/>
</dbReference>
<dbReference type="PANTHER" id="PTHR48086">
    <property type="entry name" value="SODIUM/PROLINE SYMPORTER-RELATED"/>
    <property type="match status" value="1"/>
</dbReference>
<organism evidence="10 11">
    <name type="scientific">Pyramidobacter piscolens W5455</name>
    <dbReference type="NCBI Taxonomy" id="352165"/>
    <lineage>
        <taxon>Bacteria</taxon>
        <taxon>Thermotogati</taxon>
        <taxon>Synergistota</taxon>
        <taxon>Synergistia</taxon>
        <taxon>Synergistales</taxon>
        <taxon>Dethiosulfovibrionaceae</taxon>
        <taxon>Pyramidobacter</taxon>
    </lineage>
</organism>
<evidence type="ECO:0000256" key="2">
    <source>
        <dbReference type="ARBA" id="ARBA00006434"/>
    </source>
</evidence>
<evidence type="ECO:0000256" key="7">
    <source>
        <dbReference type="ARBA" id="ARBA00023136"/>
    </source>
</evidence>
<keyword evidence="6 9" id="KW-1133">Transmembrane helix</keyword>
<feature type="transmembrane region" description="Helical" evidence="9">
    <location>
        <begin position="76"/>
        <end position="96"/>
    </location>
</feature>
<dbReference type="PANTHER" id="PTHR48086:SF4">
    <property type="entry name" value="SODIUM_PANTOTHENATE SYMPORTER"/>
    <property type="match status" value="1"/>
</dbReference>
<dbReference type="RefSeq" id="WP_009163947.1">
    <property type="nucleotide sequence ID" value="NZ_ADFP01000028.1"/>
</dbReference>
<dbReference type="InterPro" id="IPR011849">
    <property type="entry name" value="Na/pantothenate_symporter"/>
</dbReference>
<gene>
    <name evidence="10" type="primary">panF</name>
    <name evidence="10" type="ORF">HMPREF7215_2301</name>
</gene>
<comment type="subcellular location">
    <subcellularLocation>
        <location evidence="1">Membrane</location>
        <topology evidence="1">Multi-pass membrane protein</topology>
    </subcellularLocation>
</comment>
<feature type="transmembrane region" description="Helical" evidence="9">
    <location>
        <begin position="275"/>
        <end position="297"/>
    </location>
</feature>
<protein>
    <submittedName>
        <fullName evidence="10">Sodium/pantothenate symporter</fullName>
    </submittedName>
</protein>
<feature type="transmembrane region" description="Helical" evidence="9">
    <location>
        <begin position="426"/>
        <end position="446"/>
    </location>
</feature>
<dbReference type="GeneID" id="90986956"/>
<dbReference type="PROSITE" id="PS50283">
    <property type="entry name" value="NA_SOLUT_SYMP_3"/>
    <property type="match status" value="1"/>
</dbReference>
<evidence type="ECO:0000313" key="11">
    <source>
        <dbReference type="Proteomes" id="UP000006462"/>
    </source>
</evidence>
<dbReference type="Proteomes" id="UP000006462">
    <property type="component" value="Unassembled WGS sequence"/>
</dbReference>
<evidence type="ECO:0000256" key="5">
    <source>
        <dbReference type="ARBA" id="ARBA00022692"/>
    </source>
</evidence>
<proteinExistence type="inferred from homology"/>
<evidence type="ECO:0000313" key="10">
    <source>
        <dbReference type="EMBL" id="EFB91599.1"/>
    </source>
</evidence>
<dbReference type="Pfam" id="PF00474">
    <property type="entry name" value="SSF"/>
    <property type="match status" value="1"/>
</dbReference>
<dbReference type="CDD" id="cd10327">
    <property type="entry name" value="SLC5sbd_PanF"/>
    <property type="match status" value="1"/>
</dbReference>